<evidence type="ECO:0000313" key="2">
    <source>
        <dbReference type="EMBL" id="BAC83020.1"/>
    </source>
</evidence>
<reference evidence="1" key="1">
    <citation type="submission" date="2001-06" db="EMBL/GenBank/DDBJ databases">
        <title>Oryza sativa nipponbare(GA3) genomic DNA, chromosome 7, BAC clone:OJ1058_C08.</title>
        <authorList>
            <person name="Sasaki T."/>
            <person name="Matsumoto T."/>
            <person name="Yamamoto K."/>
        </authorList>
    </citation>
    <scope>NUCLEOTIDE SEQUENCE</scope>
</reference>
<reference evidence="3" key="4">
    <citation type="journal article" date="2008" name="Nucleic Acids Res.">
        <title>The rice annotation project database (RAP-DB): 2008 update.</title>
        <authorList>
            <consortium name="The rice annotation project (RAP)"/>
        </authorList>
    </citation>
    <scope>GENOME REANNOTATION</scope>
    <source>
        <strain evidence="3">cv. Nipponbare</strain>
    </source>
</reference>
<evidence type="ECO:0000313" key="3">
    <source>
        <dbReference type="Proteomes" id="UP000000763"/>
    </source>
</evidence>
<reference evidence="3" key="3">
    <citation type="journal article" date="2005" name="Nature">
        <title>The map-based sequence of the rice genome.</title>
        <authorList>
            <consortium name="International rice genome sequencing project (IRGSP)"/>
            <person name="Matsumoto T."/>
            <person name="Wu J."/>
            <person name="Kanamori H."/>
            <person name="Katayose Y."/>
            <person name="Fujisawa M."/>
            <person name="Namiki N."/>
            <person name="Mizuno H."/>
            <person name="Yamamoto K."/>
            <person name="Antonio B.A."/>
            <person name="Baba T."/>
            <person name="Sakata K."/>
            <person name="Nagamura Y."/>
            <person name="Aoki H."/>
            <person name="Arikawa K."/>
            <person name="Arita K."/>
            <person name="Bito T."/>
            <person name="Chiden Y."/>
            <person name="Fujitsuka N."/>
            <person name="Fukunaka R."/>
            <person name="Hamada M."/>
            <person name="Harada C."/>
            <person name="Hayashi A."/>
            <person name="Hijishita S."/>
            <person name="Honda M."/>
            <person name="Hosokawa S."/>
            <person name="Ichikawa Y."/>
            <person name="Idonuma A."/>
            <person name="Iijima M."/>
            <person name="Ikeda M."/>
            <person name="Ikeno M."/>
            <person name="Ito K."/>
            <person name="Ito S."/>
            <person name="Ito T."/>
            <person name="Ito Y."/>
            <person name="Ito Y."/>
            <person name="Iwabuchi A."/>
            <person name="Kamiya K."/>
            <person name="Karasawa W."/>
            <person name="Kurita K."/>
            <person name="Katagiri S."/>
            <person name="Kikuta A."/>
            <person name="Kobayashi H."/>
            <person name="Kobayashi N."/>
            <person name="Machita K."/>
            <person name="Maehara T."/>
            <person name="Masukawa M."/>
            <person name="Mizubayashi T."/>
            <person name="Mukai Y."/>
            <person name="Nagasaki H."/>
            <person name="Nagata Y."/>
            <person name="Naito S."/>
            <person name="Nakashima M."/>
            <person name="Nakama Y."/>
            <person name="Nakamichi Y."/>
            <person name="Nakamura M."/>
            <person name="Meguro A."/>
            <person name="Negishi M."/>
            <person name="Ohta I."/>
            <person name="Ohta T."/>
            <person name="Okamoto M."/>
            <person name="Ono N."/>
            <person name="Saji S."/>
            <person name="Sakaguchi M."/>
            <person name="Sakai K."/>
            <person name="Shibata M."/>
            <person name="Shimokawa T."/>
            <person name="Song J."/>
            <person name="Takazaki Y."/>
            <person name="Terasawa K."/>
            <person name="Tsugane M."/>
            <person name="Tsuji K."/>
            <person name="Ueda S."/>
            <person name="Waki K."/>
            <person name="Yamagata H."/>
            <person name="Yamamoto M."/>
            <person name="Yamamoto S."/>
            <person name="Yamane H."/>
            <person name="Yoshiki S."/>
            <person name="Yoshihara R."/>
            <person name="Yukawa K."/>
            <person name="Zhong H."/>
            <person name="Yano M."/>
            <person name="Yuan Q."/>
            <person name="Ouyang S."/>
            <person name="Liu J."/>
            <person name="Jones K.M."/>
            <person name="Gansberger K."/>
            <person name="Moffat K."/>
            <person name="Hill J."/>
            <person name="Bera J."/>
            <person name="Fadrosh D."/>
            <person name="Jin S."/>
            <person name="Johri S."/>
            <person name="Kim M."/>
            <person name="Overton L."/>
            <person name="Reardon M."/>
            <person name="Tsitrin T."/>
            <person name="Vuong H."/>
            <person name="Weaver B."/>
            <person name="Ciecko A."/>
            <person name="Tallon L."/>
            <person name="Jackson J."/>
            <person name="Pai G."/>
            <person name="Aken S.V."/>
            <person name="Utterback T."/>
            <person name="Reidmuller S."/>
            <person name="Feldblyum T."/>
            <person name="Hsiao J."/>
            <person name="Zismann V."/>
            <person name="Iobst S."/>
            <person name="de Vazeille A.R."/>
            <person name="Buell C.R."/>
            <person name="Ying K."/>
            <person name="Li Y."/>
            <person name="Lu T."/>
            <person name="Huang Y."/>
            <person name="Zhao Q."/>
            <person name="Feng Q."/>
            <person name="Zhang L."/>
            <person name="Zhu J."/>
            <person name="Weng Q."/>
            <person name="Mu J."/>
            <person name="Lu Y."/>
            <person name="Fan D."/>
            <person name="Liu Y."/>
            <person name="Guan J."/>
            <person name="Zhang Y."/>
            <person name="Yu S."/>
            <person name="Liu X."/>
            <person name="Zhang Y."/>
            <person name="Hong G."/>
            <person name="Han B."/>
            <person name="Choisne N."/>
            <person name="Demange N."/>
            <person name="Orjeda G."/>
            <person name="Samain S."/>
            <person name="Cattolico L."/>
            <person name="Pelletier E."/>
            <person name="Couloux A."/>
            <person name="Segurens B."/>
            <person name="Wincker P."/>
            <person name="D'Hont A."/>
            <person name="Scarpelli C."/>
            <person name="Weissenbach J."/>
            <person name="Salanoubat M."/>
            <person name="Quetier F."/>
            <person name="Yu Y."/>
            <person name="Kim H.R."/>
            <person name="Rambo T."/>
            <person name="Currie J."/>
            <person name="Collura K."/>
            <person name="Luo M."/>
            <person name="Yang T."/>
            <person name="Ammiraju J.S.S."/>
            <person name="Engler F."/>
            <person name="Soderlund C."/>
            <person name="Wing R.A."/>
            <person name="Palmer L.E."/>
            <person name="de la Bastide M."/>
            <person name="Spiegel L."/>
            <person name="Nascimento L."/>
            <person name="Zutavern T."/>
            <person name="O'Shaughnessy A."/>
            <person name="Dike S."/>
            <person name="Dedhia N."/>
            <person name="Preston R."/>
            <person name="Balija V."/>
            <person name="McCombie W.R."/>
            <person name="Chow T."/>
            <person name="Chen H."/>
            <person name="Chung M."/>
            <person name="Chen C."/>
            <person name="Shaw J."/>
            <person name="Wu H."/>
            <person name="Hsiao K."/>
            <person name="Chao Y."/>
            <person name="Chu M."/>
            <person name="Cheng C."/>
            <person name="Hour A."/>
            <person name="Lee P."/>
            <person name="Lin S."/>
            <person name="Lin Y."/>
            <person name="Liou J."/>
            <person name="Liu S."/>
            <person name="Hsing Y."/>
            <person name="Raghuvanshi S."/>
            <person name="Mohanty A."/>
            <person name="Bharti A.K."/>
            <person name="Gaur A."/>
            <person name="Gupta V."/>
            <person name="Kumar D."/>
            <person name="Ravi V."/>
            <person name="Vij S."/>
            <person name="Kapur A."/>
            <person name="Khurana P."/>
            <person name="Khurana P."/>
            <person name="Khurana J.P."/>
            <person name="Tyagi A.K."/>
            <person name="Gaikwad K."/>
            <person name="Singh A."/>
            <person name="Dalal V."/>
            <person name="Srivastava S."/>
            <person name="Dixit A."/>
            <person name="Pal A.K."/>
            <person name="Ghazi I.A."/>
            <person name="Yadav M."/>
            <person name="Pandit A."/>
            <person name="Bhargava A."/>
            <person name="Sureshbabu K."/>
            <person name="Batra K."/>
            <person name="Sharma T.R."/>
            <person name="Mohapatra T."/>
            <person name="Singh N.K."/>
            <person name="Messing J."/>
            <person name="Nelson A.B."/>
            <person name="Fuks G."/>
            <person name="Kavchok S."/>
            <person name="Keizer G."/>
            <person name="Linton E."/>
            <person name="Llaca V."/>
            <person name="Song R."/>
            <person name="Tanyolac B."/>
            <person name="Young S."/>
            <person name="Ho-Il K."/>
            <person name="Hahn J.H."/>
            <person name="Sangsakoo G."/>
            <person name="Vanavichit A."/>
            <person name="de Mattos Luiz.A.T."/>
            <person name="Zimmer P.D."/>
            <person name="Malone G."/>
            <person name="Dellagostin O."/>
            <person name="de Oliveira A.C."/>
            <person name="Bevan M."/>
            <person name="Bancroft I."/>
            <person name="Minx P."/>
            <person name="Cordum H."/>
            <person name="Wilson R."/>
            <person name="Cheng Z."/>
            <person name="Jin W."/>
            <person name="Jiang J."/>
            <person name="Leong S.A."/>
            <person name="Iwama H."/>
            <person name="Gojobori T."/>
            <person name="Itoh T."/>
            <person name="Niimura Y."/>
            <person name="Fujii Y."/>
            <person name="Habara T."/>
            <person name="Sakai H."/>
            <person name="Sato Y."/>
            <person name="Wilson G."/>
            <person name="Kumar K."/>
            <person name="McCouch S."/>
            <person name="Juretic N."/>
            <person name="Hoen D."/>
            <person name="Wright S."/>
            <person name="Bruskiewich R."/>
            <person name="Bureau T."/>
            <person name="Miyao A."/>
            <person name="Hirochika H."/>
            <person name="Nishikawa T."/>
            <person name="Kadowaki K."/>
            <person name="Sugiura M."/>
            <person name="Burr B."/>
            <person name="Sasaki T."/>
        </authorList>
    </citation>
    <scope>NUCLEOTIDE SEQUENCE [LARGE SCALE GENOMIC DNA]</scope>
    <source>
        <strain evidence="3">cv. Nipponbare</strain>
    </source>
</reference>
<gene>
    <name evidence="2" type="primary">OJ1341_A08.141</name>
    <name evidence="1" type="ORF">OJ1058_C08.7</name>
</gene>
<dbReference type="AlphaFoldDB" id="Q7F242"/>
<dbReference type="EMBL" id="AP003738">
    <property type="protein sequence ID" value="BAC82917.1"/>
    <property type="molecule type" value="Genomic_DNA"/>
</dbReference>
<name>Q7F242_ORYSJ</name>
<proteinExistence type="predicted"/>
<reference evidence="2" key="2">
    <citation type="submission" date="2001-06" db="EMBL/GenBank/DDBJ databases">
        <title>Oryza sativa nipponbare(GA3) genomic DNA, chromosome 7, BAC clone:OJ1341_A08.</title>
        <authorList>
            <person name="Sasaki T."/>
            <person name="Matsumoto T."/>
            <person name="Yamamoto K."/>
        </authorList>
    </citation>
    <scope>NUCLEOTIDE SEQUENCE</scope>
</reference>
<evidence type="ECO:0000313" key="1">
    <source>
        <dbReference type="EMBL" id="BAC82917.1"/>
    </source>
</evidence>
<protein>
    <submittedName>
        <fullName evidence="2">Uncharacterized protein</fullName>
    </submittedName>
</protein>
<organism evidence="2 3">
    <name type="scientific">Oryza sativa subsp. japonica</name>
    <name type="common">Rice</name>
    <dbReference type="NCBI Taxonomy" id="39947"/>
    <lineage>
        <taxon>Eukaryota</taxon>
        <taxon>Viridiplantae</taxon>
        <taxon>Streptophyta</taxon>
        <taxon>Embryophyta</taxon>
        <taxon>Tracheophyta</taxon>
        <taxon>Spermatophyta</taxon>
        <taxon>Magnoliopsida</taxon>
        <taxon>Liliopsida</taxon>
        <taxon>Poales</taxon>
        <taxon>Poaceae</taxon>
        <taxon>BOP clade</taxon>
        <taxon>Oryzoideae</taxon>
        <taxon>Oryzeae</taxon>
        <taxon>Oryzinae</taxon>
        <taxon>Oryza</taxon>
        <taxon>Oryza sativa</taxon>
    </lineage>
</organism>
<accession>Q7F242</accession>
<dbReference type="Proteomes" id="UP000000763">
    <property type="component" value="Chromosome 7"/>
</dbReference>
<sequence length="75" mass="8147">MTVVIDANCMKCPTTTISKQSWTSTCKANWSWRHQGSVEPGPAQQASTLPRVTDRWVPMTVVAIMAVSGTVAPDK</sequence>
<dbReference type="EMBL" id="AP003754">
    <property type="protein sequence ID" value="BAC83020.1"/>
    <property type="molecule type" value="Genomic_DNA"/>
</dbReference>